<evidence type="ECO:0000256" key="6">
    <source>
        <dbReference type="ARBA" id="ARBA00022853"/>
    </source>
</evidence>
<dbReference type="GO" id="GO:0006325">
    <property type="term" value="P:chromatin organization"/>
    <property type="evidence" value="ECO:0007669"/>
    <property type="project" value="UniProtKB-KW"/>
</dbReference>
<feature type="repeat" description="MBT" evidence="10">
    <location>
        <begin position="424"/>
        <end position="519"/>
    </location>
</feature>
<evidence type="ECO:0000256" key="5">
    <source>
        <dbReference type="ARBA" id="ARBA00022833"/>
    </source>
</evidence>
<sequence length="529" mass="59666">LGSDGAVPSHPDFDVVGAMDWRDGIGTLPGSTLRFRINEFGTLEIVSPEEEVTLTFVSHWVLPWLPVPVPGPPGEGVGRPKEEPPGGAEELPSMEGICCCEQCGHYGTAEEFFQEGRFCSDKCARIFTTENLKYDLAGKQRRHQSLGRQETWAEAEPEHASRPRAFTQQWTCKATSTSAARVAYGHVGKRRRLRVPVAAASTTKKRAWTWMLYLEEDKGVAAPVRLFRESQSFPQSRNGFKVGMRLEGIDPKHPSLVCVLSVAEVCGYRVRLHFDGYSECYDFWVNADSPDIHPVGWCEKTNHKLQPPKGHKEEEFAWPAYLKTVKAQAAPRQLFKNQNTTVTPMGFRVGMKLEAVDKKNPALVCVATITDVVDSRFLVHFDTWDDSYDYWCDSSSPYIHPVGWCQEHGRPLTPPQNYSEGKKFSWEKYLEENGAQAAPARAFKQRPTHGFQPGMRLEAVDRRNPTLVCVATIANCDDHRIKVHFDGWSPEYNYWLDADCPDIHPVGWCEKTGHPLQLPVSEYTPLCAR</sequence>
<reference evidence="12" key="1">
    <citation type="submission" date="2025-08" db="UniProtKB">
        <authorList>
            <consortium name="Ensembl"/>
        </authorList>
    </citation>
    <scope>IDENTIFICATION</scope>
</reference>
<dbReference type="GO" id="GO:0003682">
    <property type="term" value="F:chromatin binding"/>
    <property type="evidence" value="ECO:0007669"/>
    <property type="project" value="TreeGrafter"/>
</dbReference>
<keyword evidence="6" id="KW-0156">Chromatin regulator</keyword>
<evidence type="ECO:0000256" key="11">
    <source>
        <dbReference type="SAM" id="MobiDB-lite"/>
    </source>
</evidence>
<accession>S4RLX0</accession>
<dbReference type="OMA" id="QFCENCY"/>
<evidence type="ECO:0000256" key="4">
    <source>
        <dbReference type="ARBA" id="ARBA00022771"/>
    </source>
</evidence>
<evidence type="ECO:0000313" key="12">
    <source>
        <dbReference type="Ensembl" id="ENSPMAP00000006206.1"/>
    </source>
</evidence>
<dbReference type="GeneTree" id="ENSGT00940000158264"/>
<dbReference type="InterPro" id="IPR050548">
    <property type="entry name" value="PcG_chromatin_remod_factors"/>
</dbReference>
<dbReference type="InterPro" id="IPR004092">
    <property type="entry name" value="Mbt"/>
</dbReference>
<keyword evidence="3" id="KW-0677">Repeat</keyword>
<dbReference type="CDD" id="cd20103">
    <property type="entry name" value="MBT_L3MBTL1-like_rpt3"/>
    <property type="match status" value="1"/>
</dbReference>
<comment type="subcellular location">
    <subcellularLocation>
        <location evidence="1">Nucleus</location>
    </subcellularLocation>
</comment>
<dbReference type="HOGENOM" id="CLU_004064_1_1_1"/>
<evidence type="ECO:0000256" key="2">
    <source>
        <dbReference type="ARBA" id="ARBA00022723"/>
    </source>
</evidence>
<dbReference type="SMART" id="SM00561">
    <property type="entry name" value="MBT"/>
    <property type="match status" value="3"/>
</dbReference>
<dbReference type="GO" id="GO:0005634">
    <property type="term" value="C:nucleus"/>
    <property type="evidence" value="ECO:0007669"/>
    <property type="project" value="UniProtKB-SubCell"/>
</dbReference>
<keyword evidence="8" id="KW-0804">Transcription</keyword>
<protein>
    <submittedName>
        <fullName evidence="12">L3MBTL histone methyl-lysine binding protein 1b</fullName>
    </submittedName>
</protein>
<dbReference type="GO" id="GO:0008270">
    <property type="term" value="F:zinc ion binding"/>
    <property type="evidence" value="ECO:0007669"/>
    <property type="project" value="UniProtKB-KW"/>
</dbReference>
<keyword evidence="9" id="KW-0539">Nucleus</keyword>
<keyword evidence="7" id="KW-0805">Transcription regulation</keyword>
<reference evidence="12" key="2">
    <citation type="submission" date="2025-09" db="UniProtKB">
        <authorList>
            <consortium name="Ensembl"/>
        </authorList>
    </citation>
    <scope>IDENTIFICATION</scope>
</reference>
<evidence type="ECO:0000256" key="7">
    <source>
        <dbReference type="ARBA" id="ARBA00023015"/>
    </source>
</evidence>
<dbReference type="PROSITE" id="PS51079">
    <property type="entry name" value="MBT"/>
    <property type="match status" value="3"/>
</dbReference>
<dbReference type="PANTHER" id="PTHR12247:SF131">
    <property type="entry name" value="LD05287P"/>
    <property type="match status" value="1"/>
</dbReference>
<proteinExistence type="predicted"/>
<dbReference type="InterPro" id="IPR038603">
    <property type="entry name" value="Znf_FCS_sf"/>
</dbReference>
<dbReference type="SUPFAM" id="SSF63748">
    <property type="entry name" value="Tudor/PWWP/MBT"/>
    <property type="match status" value="3"/>
</dbReference>
<dbReference type="Gene3D" id="3.30.60.160">
    <property type="match status" value="1"/>
</dbReference>
<evidence type="ECO:0000256" key="1">
    <source>
        <dbReference type="ARBA" id="ARBA00004123"/>
    </source>
</evidence>
<keyword evidence="2" id="KW-0479">Metal-binding</keyword>
<dbReference type="CDD" id="cd20101">
    <property type="entry name" value="MBT_L3MBTL1-like_rpt1"/>
    <property type="match status" value="1"/>
</dbReference>
<dbReference type="PANTHER" id="PTHR12247">
    <property type="entry name" value="POLYCOMB GROUP PROTEIN"/>
    <property type="match status" value="1"/>
</dbReference>
<dbReference type="Ensembl" id="ENSPMAT00000006235.1">
    <property type="protein sequence ID" value="ENSPMAP00000006206.1"/>
    <property type="gene ID" value="ENSPMAG00000005631.1"/>
</dbReference>
<dbReference type="Gene3D" id="2.30.30.140">
    <property type="match status" value="3"/>
</dbReference>
<dbReference type="GO" id="GO:0045892">
    <property type="term" value="P:negative regulation of DNA-templated transcription"/>
    <property type="evidence" value="ECO:0007669"/>
    <property type="project" value="TreeGrafter"/>
</dbReference>
<feature type="repeat" description="MBT" evidence="10">
    <location>
        <begin position="316"/>
        <end position="415"/>
    </location>
</feature>
<name>S4RLX0_PETMA</name>
<evidence type="ECO:0000256" key="8">
    <source>
        <dbReference type="ARBA" id="ARBA00023163"/>
    </source>
</evidence>
<keyword evidence="4" id="KW-0863">Zinc-finger</keyword>
<dbReference type="AlphaFoldDB" id="S4RLX0"/>
<organism evidence="12">
    <name type="scientific">Petromyzon marinus</name>
    <name type="common">Sea lamprey</name>
    <dbReference type="NCBI Taxonomy" id="7757"/>
    <lineage>
        <taxon>Eukaryota</taxon>
        <taxon>Metazoa</taxon>
        <taxon>Chordata</taxon>
        <taxon>Craniata</taxon>
        <taxon>Vertebrata</taxon>
        <taxon>Cyclostomata</taxon>
        <taxon>Hyperoartia</taxon>
        <taxon>Petromyzontiformes</taxon>
        <taxon>Petromyzontidae</taxon>
        <taxon>Petromyzon</taxon>
    </lineage>
</organism>
<keyword evidence="5" id="KW-0862">Zinc</keyword>
<dbReference type="FunFam" id="2.30.30.140:FF:000007">
    <property type="entry name" value="Lethal(3)malignant brain tumor-like protein 1"/>
    <property type="match status" value="2"/>
</dbReference>
<dbReference type="Pfam" id="PF02820">
    <property type="entry name" value="MBT"/>
    <property type="match status" value="3"/>
</dbReference>
<feature type="region of interest" description="Disordered" evidence="11">
    <location>
        <begin position="145"/>
        <end position="164"/>
    </location>
</feature>
<evidence type="ECO:0000256" key="10">
    <source>
        <dbReference type="PROSITE-ProRule" id="PRU00459"/>
    </source>
</evidence>
<feature type="repeat" description="MBT" evidence="10">
    <location>
        <begin position="208"/>
        <end position="308"/>
    </location>
</feature>
<dbReference type="GO" id="GO:0042393">
    <property type="term" value="F:histone binding"/>
    <property type="evidence" value="ECO:0007669"/>
    <property type="project" value="TreeGrafter"/>
</dbReference>
<evidence type="ECO:0000256" key="3">
    <source>
        <dbReference type="ARBA" id="ARBA00022737"/>
    </source>
</evidence>
<dbReference type="STRING" id="7757.ENSPMAP00000006206"/>
<evidence type="ECO:0000256" key="9">
    <source>
        <dbReference type="ARBA" id="ARBA00023242"/>
    </source>
</evidence>